<dbReference type="AlphaFoldDB" id="A0A1I7G337"/>
<evidence type="ECO:0008006" key="3">
    <source>
        <dbReference type="Google" id="ProtNLM"/>
    </source>
</evidence>
<dbReference type="STRING" id="155865.SAMN05216515_1041"/>
<dbReference type="EMBL" id="FPBT01000004">
    <property type="protein sequence ID" value="SFU42880.1"/>
    <property type="molecule type" value="Genomic_DNA"/>
</dbReference>
<dbReference type="Gene3D" id="3.40.30.10">
    <property type="entry name" value="Glutaredoxin"/>
    <property type="match status" value="1"/>
</dbReference>
<dbReference type="GeneID" id="78353972"/>
<dbReference type="OrthoDB" id="5679012at2"/>
<organism evidence="1 2">
    <name type="scientific">Eubacterium pyruvativorans</name>
    <dbReference type="NCBI Taxonomy" id="155865"/>
    <lineage>
        <taxon>Bacteria</taxon>
        <taxon>Bacillati</taxon>
        <taxon>Bacillota</taxon>
        <taxon>Clostridia</taxon>
        <taxon>Eubacteriales</taxon>
        <taxon>Eubacteriaceae</taxon>
        <taxon>Eubacterium</taxon>
    </lineage>
</organism>
<evidence type="ECO:0000313" key="2">
    <source>
        <dbReference type="Proteomes" id="UP000198817"/>
    </source>
</evidence>
<keyword evidence="2" id="KW-1185">Reference proteome</keyword>
<gene>
    <name evidence="1" type="ORF">SAMN05216508_104130</name>
</gene>
<evidence type="ECO:0000313" key="1">
    <source>
        <dbReference type="EMBL" id="SFU42880.1"/>
    </source>
</evidence>
<accession>A0A1I7G337</accession>
<proteinExistence type="predicted"/>
<dbReference type="Proteomes" id="UP000198817">
    <property type="component" value="Unassembled WGS sequence"/>
</dbReference>
<sequence>MITIFGMKTCPDCTYLEPQIEGDERFRTVDIGEDVKNLKEFLRIRDVDPAFDEVRGTGSVGIPCIVLEDGRVTLDPADAGLTPRPETGTACRLDGKGC</sequence>
<dbReference type="RefSeq" id="WP_090162183.1">
    <property type="nucleotide sequence ID" value="NZ_CACVNK010000016.1"/>
</dbReference>
<protein>
    <recommendedName>
        <fullName evidence="3">Glutaredoxin-related protein</fullName>
    </recommendedName>
</protein>
<reference evidence="1 2" key="1">
    <citation type="submission" date="2016-10" db="EMBL/GenBank/DDBJ databases">
        <authorList>
            <person name="de Groot N.N."/>
        </authorList>
    </citation>
    <scope>NUCLEOTIDE SEQUENCE [LARGE SCALE GENOMIC DNA]</scope>
    <source>
        <strain evidence="1 2">KHGC13</strain>
    </source>
</reference>
<name>A0A1I7G337_9FIRM</name>